<feature type="compositionally biased region" description="Acidic residues" evidence="1">
    <location>
        <begin position="359"/>
        <end position="380"/>
    </location>
</feature>
<feature type="compositionally biased region" description="Basic and acidic residues" evidence="1">
    <location>
        <begin position="29"/>
        <end position="40"/>
    </location>
</feature>
<proteinExistence type="predicted"/>
<dbReference type="PANTHER" id="PTHR46579">
    <property type="entry name" value="F5/8 TYPE C DOMAIN-CONTAINING PROTEIN-RELATED"/>
    <property type="match status" value="1"/>
</dbReference>
<name>A0A371D4L1_9APHY</name>
<dbReference type="EMBL" id="KZ857418">
    <property type="protein sequence ID" value="RDX47470.1"/>
    <property type="molecule type" value="Genomic_DNA"/>
</dbReference>
<evidence type="ECO:0000256" key="1">
    <source>
        <dbReference type="SAM" id="MobiDB-lite"/>
    </source>
</evidence>
<feature type="region of interest" description="Disordered" evidence="1">
    <location>
        <begin position="880"/>
        <end position="992"/>
    </location>
</feature>
<feature type="compositionally biased region" description="Basic and acidic residues" evidence="1">
    <location>
        <begin position="233"/>
        <end position="245"/>
    </location>
</feature>
<feature type="region of interest" description="Disordered" evidence="1">
    <location>
        <begin position="333"/>
        <end position="414"/>
    </location>
</feature>
<feature type="compositionally biased region" description="Low complexity" evidence="1">
    <location>
        <begin position="926"/>
        <end position="935"/>
    </location>
</feature>
<dbReference type="OrthoDB" id="3239894at2759"/>
<feature type="region of interest" description="Disordered" evidence="1">
    <location>
        <begin position="223"/>
        <end position="291"/>
    </location>
</feature>
<feature type="compositionally biased region" description="Acidic residues" evidence="1">
    <location>
        <begin position="267"/>
        <end position="282"/>
    </location>
</feature>
<feature type="compositionally biased region" description="Basic residues" evidence="1">
    <location>
        <begin position="566"/>
        <end position="579"/>
    </location>
</feature>
<feature type="region of interest" description="Disordered" evidence="1">
    <location>
        <begin position="1"/>
        <end position="41"/>
    </location>
</feature>
<evidence type="ECO:0000313" key="3">
    <source>
        <dbReference type="Proteomes" id="UP000256964"/>
    </source>
</evidence>
<feature type="compositionally biased region" description="Basic and acidic residues" evidence="1">
    <location>
        <begin position="346"/>
        <end position="358"/>
    </location>
</feature>
<accession>A0A371D4L1</accession>
<sequence length="1361" mass="152860">MPRSTYLRKHSSRKSASAPWRTAPIAPPRPRDLETKKFDLPRGPWTPAELILNVLEEGFGRGWGEDDPDTRPNVELTFSVDVTTPEEEEDAWFQDPPTYHFKMTITPVLFIRPITVELDSWTGVDVEAPGAPLWLRSLVRDNGIVCQKSFVRMYLWVHFFVRALLATPDLIIPYFASWIEVLELVEHIKGLYDVALRPPRQQPIRPRPLRRIMKSLEEGLAGLTLGDTGSTETHYEKRRREEMRRSAVRFKKGGKTPCQAQPKNDGMEDEVGGSSQADDEGFQENTSLHASDARGKVPQWLAVGREIVSFWTSGSGSESELAPATKFAGIFTRSLSPSARPPEAGDSERELPDTPPVEHEDDEDIPLCDDDDWDNPEEDYPASSDARSHDARGKGACPAPNSTTPLQAQETSEEHVPLSLDPEAMSHIDEPDPFSSTPSFSLGNLSRLVQRLHPAVILTALLASWLHLVGHLPFRFCDVVLSVIGYILAEVGQGALAASMPSSLSGTLSALKLDPVFQSLPTCPECLEPHPETVYKDAGARCSKCGTLLFTLEEEVNSPDDDPHGRRQSRKRKHKPRLKTPYKSITEQLGDVLMMPGNDEAMDWWRRVRRVFGRLADFFDGRVSREVLGPDGKPFFRHDLSEGPDGELRIGLALGVDWFSYLRSLIAPTYTSCPMSFNIINLPPYLRPRGRRVRVVLVGVFCDKPAAHKLGGFGSHSHTFFCTRDWISRAFKATVGAFTNNGFKLRSNVQHRAQMREYQGCSTKTARDEFAKTHAVRWSELARLPYFDMCRMIVVDPMHNLFLGLVKTHFYHIWLTLPSKLGRLPKLIGEPAGGSLTADQWLILATIVGPVALPELWEGIETNHDPDFLVKRLDVLKTTSEKRKARRKAAKDAGTAGGQKVASSTGNHTGAKGSRAKARTKRRGTTKGTSGQSTSETAQEPRKSTRERRKTSKAQEMVLESDDDGAVEIDTDDAWSDSDDEGGSESGPHPTLLHPRDLDNFFKLCSALTIFLSRQLTEDDILEGDRLLREYCIELLELYGPEVIRPNHHYSTHTADFVRDYGPLREFWTFIFERLNKILKSFKTSNHGGGDIETTFFREYHRTVQLHRLLAEGLAQPQRSSLFQTCYAMHEATADNRGTLQQLARELEDAYRDENVMLELSPRYSRDHLPDDLYHTFLTTLRLRFPMQRFHSDLTVSADPTSIVLPNIGSFFDYVVVGGFRYAAARRTSGWANSLAAIRVSETGPLWVGEILDLVSYDVPSIPRQLFAHIRWLRPSCITFNGTPWAQHSSTFRLQLWVHGGYITETEPGPSAIVSLADLVSPVVRHAVTLKNETYWLTMPLRRQDVRASLYAGSVQTAGEN</sequence>
<dbReference type="Proteomes" id="UP000256964">
    <property type="component" value="Unassembled WGS sequence"/>
</dbReference>
<reference evidence="2 3" key="1">
    <citation type="journal article" date="2018" name="Biotechnol. Biofuels">
        <title>Integrative visual omics of the white-rot fungus Polyporus brumalis exposes the biotechnological potential of its oxidative enzymes for delignifying raw plant biomass.</title>
        <authorList>
            <person name="Miyauchi S."/>
            <person name="Rancon A."/>
            <person name="Drula E."/>
            <person name="Hage H."/>
            <person name="Chaduli D."/>
            <person name="Favel A."/>
            <person name="Grisel S."/>
            <person name="Henrissat B."/>
            <person name="Herpoel-Gimbert I."/>
            <person name="Ruiz-Duenas F.J."/>
            <person name="Chevret D."/>
            <person name="Hainaut M."/>
            <person name="Lin J."/>
            <person name="Wang M."/>
            <person name="Pangilinan J."/>
            <person name="Lipzen A."/>
            <person name="Lesage-Meessen L."/>
            <person name="Navarro D."/>
            <person name="Riley R."/>
            <person name="Grigoriev I.V."/>
            <person name="Zhou S."/>
            <person name="Raouche S."/>
            <person name="Rosso M.N."/>
        </authorList>
    </citation>
    <scope>NUCLEOTIDE SEQUENCE [LARGE SCALE GENOMIC DNA]</scope>
    <source>
        <strain evidence="2 3">BRFM 1820</strain>
    </source>
</reference>
<feature type="compositionally biased region" description="Basic residues" evidence="1">
    <location>
        <begin position="1"/>
        <end position="13"/>
    </location>
</feature>
<feature type="region of interest" description="Disordered" evidence="1">
    <location>
        <begin position="556"/>
        <end position="579"/>
    </location>
</feature>
<feature type="compositionally biased region" description="Basic residues" evidence="1">
    <location>
        <begin position="914"/>
        <end position="925"/>
    </location>
</feature>
<protein>
    <submittedName>
        <fullName evidence="2">Uncharacterized protein</fullName>
    </submittedName>
</protein>
<feature type="compositionally biased region" description="Polar residues" evidence="1">
    <location>
        <begin position="400"/>
        <end position="410"/>
    </location>
</feature>
<evidence type="ECO:0000313" key="2">
    <source>
        <dbReference type="EMBL" id="RDX47470.1"/>
    </source>
</evidence>
<feature type="compositionally biased region" description="Acidic residues" evidence="1">
    <location>
        <begin position="959"/>
        <end position="983"/>
    </location>
</feature>
<organism evidence="2 3">
    <name type="scientific">Lentinus brumalis</name>
    <dbReference type="NCBI Taxonomy" id="2498619"/>
    <lineage>
        <taxon>Eukaryota</taxon>
        <taxon>Fungi</taxon>
        <taxon>Dikarya</taxon>
        <taxon>Basidiomycota</taxon>
        <taxon>Agaricomycotina</taxon>
        <taxon>Agaricomycetes</taxon>
        <taxon>Polyporales</taxon>
        <taxon>Polyporaceae</taxon>
        <taxon>Lentinus</taxon>
    </lineage>
</organism>
<gene>
    <name evidence="2" type="ORF">OH76DRAFT_1484620</name>
</gene>
<dbReference type="PANTHER" id="PTHR46579:SF2">
    <property type="entry name" value="C2H2-TYPE DOMAIN-CONTAINING PROTEIN"/>
    <property type="match status" value="1"/>
</dbReference>
<keyword evidence="3" id="KW-1185">Reference proteome</keyword>